<reference evidence="1" key="1">
    <citation type="submission" date="2016-10" db="EMBL/GenBank/DDBJ databases">
        <title>Sequence of Gallionella enrichment culture.</title>
        <authorList>
            <person name="Poehlein A."/>
            <person name="Muehling M."/>
            <person name="Daniel R."/>
        </authorList>
    </citation>
    <scope>NUCLEOTIDE SEQUENCE</scope>
</reference>
<gene>
    <name evidence="1" type="ORF">GALL_72510</name>
</gene>
<sequence length="420" mass="46481">MSEQEDNGLAEFFVAGVEPADIPQFFPLFAAKPLIGAMIALFRGGGDEVMVRLMVLREIGLRADAPEWSPRELQSHFAFINQSKLNTVLGRLREHELLLWDAERHLYRLSSAGRMMLSALSSLLNFNTEQDGEFLAAQIAAGAAVGKLSPEALAHLLARLGELEEEFSQAVTSGSEFRLREAQTRLAAVQKWMDKANEVMRDLATEGLDDTTWKLSQQIGQRQSKLMRMSSVFQRELAEISRQQVHLSHGGLSSSELASWLKQRSVDELVELAAGQLALAPECTFILPDVMVDNTEEFVARDLPNRHISIMPAPSEVEYVDDIALDPPYQLAALVRLLSGLEEPLALADGIVGGSFSDASYRLSLLSFLGEQNVDPELAPLAELPLRVRWDENLELEHIGRDEIAAMSGGHIEPQQETNT</sequence>
<protein>
    <submittedName>
        <fullName evidence="1">Uncharacterized protein</fullName>
    </submittedName>
</protein>
<dbReference type="EMBL" id="MLJW01000021">
    <property type="protein sequence ID" value="OIR11077.1"/>
    <property type="molecule type" value="Genomic_DNA"/>
</dbReference>
<evidence type="ECO:0000313" key="1">
    <source>
        <dbReference type="EMBL" id="OIR11077.1"/>
    </source>
</evidence>
<comment type="caution">
    <text evidence="1">The sequence shown here is derived from an EMBL/GenBank/DDBJ whole genome shotgun (WGS) entry which is preliminary data.</text>
</comment>
<proteinExistence type="predicted"/>
<name>A0A1J5T459_9ZZZZ</name>
<accession>A0A1J5T459</accession>
<organism evidence="1">
    <name type="scientific">mine drainage metagenome</name>
    <dbReference type="NCBI Taxonomy" id="410659"/>
    <lineage>
        <taxon>unclassified sequences</taxon>
        <taxon>metagenomes</taxon>
        <taxon>ecological metagenomes</taxon>
    </lineage>
</organism>
<dbReference type="AlphaFoldDB" id="A0A1J5T459"/>